<protein>
    <submittedName>
        <fullName evidence="5">MND1-interacting protein 1</fullName>
    </submittedName>
</protein>
<evidence type="ECO:0000259" key="4">
    <source>
        <dbReference type="PROSITE" id="PS50089"/>
    </source>
</evidence>
<dbReference type="InterPro" id="IPR001841">
    <property type="entry name" value="Znf_RING"/>
</dbReference>
<proteinExistence type="predicted"/>
<dbReference type="Gene3D" id="3.30.40.10">
    <property type="entry name" value="Zinc/RING finger domain, C3HC4 (zinc finger)"/>
    <property type="match status" value="1"/>
</dbReference>
<dbReference type="Pfam" id="PF13920">
    <property type="entry name" value="zf-C3HC4_3"/>
    <property type="match status" value="1"/>
</dbReference>
<name>A0AAV9BA20_ACOGR</name>
<comment type="caution">
    <text evidence="5">The sequence shown here is derived from an EMBL/GenBank/DDBJ whole genome shotgun (WGS) entry which is preliminary data.</text>
</comment>
<feature type="coiled-coil region" evidence="2">
    <location>
        <begin position="454"/>
        <end position="552"/>
    </location>
</feature>
<evidence type="ECO:0000313" key="6">
    <source>
        <dbReference type="Proteomes" id="UP001179952"/>
    </source>
</evidence>
<keyword evidence="1" id="KW-0862">Zinc</keyword>
<organism evidence="5 6">
    <name type="scientific">Acorus gramineus</name>
    <name type="common">Dwarf sweet flag</name>
    <dbReference type="NCBI Taxonomy" id="55184"/>
    <lineage>
        <taxon>Eukaryota</taxon>
        <taxon>Viridiplantae</taxon>
        <taxon>Streptophyta</taxon>
        <taxon>Embryophyta</taxon>
        <taxon>Tracheophyta</taxon>
        <taxon>Spermatophyta</taxon>
        <taxon>Magnoliopsida</taxon>
        <taxon>Liliopsida</taxon>
        <taxon>Acoraceae</taxon>
        <taxon>Acorus</taxon>
    </lineage>
</organism>
<feature type="compositionally biased region" description="Polar residues" evidence="3">
    <location>
        <begin position="58"/>
        <end position="67"/>
    </location>
</feature>
<accession>A0AAV9BA20</accession>
<evidence type="ECO:0000256" key="1">
    <source>
        <dbReference type="PROSITE-ProRule" id="PRU00175"/>
    </source>
</evidence>
<feature type="compositionally biased region" description="Acidic residues" evidence="3">
    <location>
        <begin position="227"/>
        <end position="238"/>
    </location>
</feature>
<feature type="coiled-coil region" evidence="2">
    <location>
        <begin position="398"/>
        <end position="425"/>
    </location>
</feature>
<dbReference type="AlphaFoldDB" id="A0AAV9BA20"/>
<dbReference type="PANTHER" id="PTHR46405:SF3">
    <property type="entry name" value="RING_U-BOX SUPERFAMILY PROTEIN"/>
    <property type="match status" value="1"/>
</dbReference>
<dbReference type="InterPro" id="IPR046527">
    <property type="entry name" value="PIR2-like_helical"/>
</dbReference>
<dbReference type="CDD" id="cd23128">
    <property type="entry name" value="RING-HC_MIP1-like"/>
    <property type="match status" value="1"/>
</dbReference>
<dbReference type="InterPro" id="IPR013083">
    <property type="entry name" value="Znf_RING/FYVE/PHD"/>
</dbReference>
<feature type="region of interest" description="Disordered" evidence="3">
    <location>
        <begin position="221"/>
        <end position="245"/>
    </location>
</feature>
<dbReference type="PROSITE" id="PS50089">
    <property type="entry name" value="ZF_RING_2"/>
    <property type="match status" value="1"/>
</dbReference>
<feature type="compositionally biased region" description="Pro residues" evidence="3">
    <location>
        <begin position="22"/>
        <end position="31"/>
    </location>
</feature>
<feature type="compositionally biased region" description="Basic residues" evidence="3">
    <location>
        <begin position="8"/>
        <end position="21"/>
    </location>
</feature>
<dbReference type="EMBL" id="JAUJYN010000004">
    <property type="protein sequence ID" value="KAK1273356.1"/>
    <property type="molecule type" value="Genomic_DNA"/>
</dbReference>
<evidence type="ECO:0000256" key="3">
    <source>
        <dbReference type="SAM" id="MobiDB-lite"/>
    </source>
</evidence>
<feature type="region of interest" description="Disordered" evidence="3">
    <location>
        <begin position="139"/>
        <end position="169"/>
    </location>
</feature>
<dbReference type="InterPro" id="IPR046934">
    <property type="entry name" value="PIR2-like"/>
</dbReference>
<evidence type="ECO:0000256" key="2">
    <source>
        <dbReference type="SAM" id="Coils"/>
    </source>
</evidence>
<feature type="domain" description="RING-type" evidence="4">
    <location>
        <begin position="588"/>
        <end position="626"/>
    </location>
</feature>
<sequence length="641" mass="72671">MGSNTRYRSIRNNRKSRHHQKPPPPPPPTPPSAAADDDEDDDVIHLSRPTEETDRTIENPNTPNPSMDESWDYLTEDQLEEYLLNNLEFIYREAQAKLVSLGYSDEVALRSLLHNGHCYGTLDPLSNVIHNAVSYINSTSSSDARDRRSTSSDDDEDDPSTDAHDLPLPTSLRQLQQYSLAAMVCLLQQVRPNLSRGDALWCLLMGDLHVGRAASIEISNTPRDAAPPEEEVEGESEMEIPKGLDLNPDMKSVLRRNVALFAAGFRANSMSAQRDCYPRKPPPEEPTETVESLLRMLEEMSIGEGADEETVKKREAIESLGRQVKELEVQVKERREWAQKKALQAAKKLNADLTEMRVLKMEREVNQELKKGKPALEDSTVKRLSEMEMALRKVSGEVEKGNSAVRKLEMENAEFRAEIEAAKLGEYESKATESETAKRARRQHKKFIAAERARDAMLVELAEERRRVAEVQQKIQLVKEAQKEAEVKWRQEVHAKDLAIAEMEEERRAKEVAEANVKRTREALHSKIELDFQRHKDDIHRLEEELSRLNASIESNSKYHHMNSPSAVDMASAIPPVETNTSSQDRQCLICKKNEASIVFLPCAHQVMCFDCNENHKKSKTSCQCCGVPIKQRIHVFGARS</sequence>
<reference evidence="5" key="1">
    <citation type="journal article" date="2023" name="Nat. Commun.">
        <title>Diploid and tetraploid genomes of Acorus and the evolution of monocots.</title>
        <authorList>
            <person name="Ma L."/>
            <person name="Liu K.W."/>
            <person name="Li Z."/>
            <person name="Hsiao Y.Y."/>
            <person name="Qi Y."/>
            <person name="Fu T."/>
            <person name="Tang G.D."/>
            <person name="Zhang D."/>
            <person name="Sun W.H."/>
            <person name="Liu D.K."/>
            <person name="Li Y."/>
            <person name="Chen G.Z."/>
            <person name="Liu X.D."/>
            <person name="Liao X.Y."/>
            <person name="Jiang Y.T."/>
            <person name="Yu X."/>
            <person name="Hao Y."/>
            <person name="Huang J."/>
            <person name="Zhao X.W."/>
            <person name="Ke S."/>
            <person name="Chen Y.Y."/>
            <person name="Wu W.L."/>
            <person name="Hsu J.L."/>
            <person name="Lin Y.F."/>
            <person name="Huang M.D."/>
            <person name="Li C.Y."/>
            <person name="Huang L."/>
            <person name="Wang Z.W."/>
            <person name="Zhao X."/>
            <person name="Zhong W.Y."/>
            <person name="Peng D.H."/>
            <person name="Ahmad S."/>
            <person name="Lan S."/>
            <person name="Zhang J.S."/>
            <person name="Tsai W.C."/>
            <person name="Van de Peer Y."/>
            <person name="Liu Z.J."/>
        </authorList>
    </citation>
    <scope>NUCLEOTIDE SEQUENCE</scope>
    <source>
        <strain evidence="5">SCP</strain>
    </source>
</reference>
<dbReference type="PANTHER" id="PTHR46405">
    <property type="entry name" value="OS05G0141500 PROTEIN"/>
    <property type="match status" value="1"/>
</dbReference>
<keyword evidence="6" id="KW-1185">Reference proteome</keyword>
<gene>
    <name evidence="5" type="ORF">QJS04_geneDACA012100</name>
</gene>
<dbReference type="Proteomes" id="UP001179952">
    <property type="component" value="Unassembled WGS sequence"/>
</dbReference>
<evidence type="ECO:0000313" key="5">
    <source>
        <dbReference type="EMBL" id="KAK1273356.1"/>
    </source>
</evidence>
<feature type="region of interest" description="Disordered" evidence="3">
    <location>
        <begin position="1"/>
        <end position="70"/>
    </location>
</feature>
<reference evidence="5" key="2">
    <citation type="submission" date="2023-06" db="EMBL/GenBank/DDBJ databases">
        <authorList>
            <person name="Ma L."/>
            <person name="Liu K.-W."/>
            <person name="Li Z."/>
            <person name="Hsiao Y.-Y."/>
            <person name="Qi Y."/>
            <person name="Fu T."/>
            <person name="Tang G."/>
            <person name="Zhang D."/>
            <person name="Sun W.-H."/>
            <person name="Liu D.-K."/>
            <person name="Li Y."/>
            <person name="Chen G.-Z."/>
            <person name="Liu X.-D."/>
            <person name="Liao X.-Y."/>
            <person name="Jiang Y.-T."/>
            <person name="Yu X."/>
            <person name="Hao Y."/>
            <person name="Huang J."/>
            <person name="Zhao X.-W."/>
            <person name="Ke S."/>
            <person name="Chen Y.-Y."/>
            <person name="Wu W.-L."/>
            <person name="Hsu J.-L."/>
            <person name="Lin Y.-F."/>
            <person name="Huang M.-D."/>
            <person name="Li C.-Y."/>
            <person name="Huang L."/>
            <person name="Wang Z.-W."/>
            <person name="Zhao X."/>
            <person name="Zhong W.-Y."/>
            <person name="Peng D.-H."/>
            <person name="Ahmad S."/>
            <person name="Lan S."/>
            <person name="Zhang J.-S."/>
            <person name="Tsai W.-C."/>
            <person name="Van De Peer Y."/>
            <person name="Liu Z.-J."/>
        </authorList>
    </citation>
    <scope>NUCLEOTIDE SEQUENCE</scope>
    <source>
        <strain evidence="5">SCP</strain>
        <tissue evidence="5">Leaves</tissue>
    </source>
</reference>
<dbReference type="Pfam" id="PF20235">
    <property type="entry name" value="PIR2-like_helical"/>
    <property type="match status" value="1"/>
</dbReference>
<feature type="compositionally biased region" description="Basic and acidic residues" evidence="3">
    <location>
        <begin position="43"/>
        <end position="57"/>
    </location>
</feature>
<keyword evidence="2" id="KW-0175">Coiled coil</keyword>
<keyword evidence="1" id="KW-0863">Zinc-finger</keyword>
<keyword evidence="1" id="KW-0479">Metal-binding</keyword>
<dbReference type="GO" id="GO:0008270">
    <property type="term" value="F:zinc ion binding"/>
    <property type="evidence" value="ECO:0007669"/>
    <property type="project" value="UniProtKB-KW"/>
</dbReference>